<accession>A0A0H2MGA6</accession>
<keyword evidence="2" id="KW-1185">Reference proteome</keyword>
<evidence type="ECO:0000313" key="2">
    <source>
        <dbReference type="Proteomes" id="UP000035444"/>
    </source>
</evidence>
<gene>
    <name evidence="1" type="ORF">WH96_04310</name>
</gene>
<reference evidence="1 2" key="1">
    <citation type="submission" date="2015-03" db="EMBL/GenBank/DDBJ databases">
        <title>Genome Sequence of Kiloniella spongiae MEBiC09566, isolated from a marine sponge.</title>
        <authorList>
            <person name="Shao Z."/>
            <person name="Wang L."/>
            <person name="Li X."/>
        </authorList>
    </citation>
    <scope>NUCLEOTIDE SEQUENCE [LARGE SCALE GENOMIC DNA]</scope>
    <source>
        <strain evidence="1 2">MEBiC09566</strain>
    </source>
</reference>
<proteinExistence type="predicted"/>
<organism evidence="1 2">
    <name type="scientific">Kiloniella spongiae</name>
    <dbReference type="NCBI Taxonomy" id="1489064"/>
    <lineage>
        <taxon>Bacteria</taxon>
        <taxon>Pseudomonadati</taxon>
        <taxon>Pseudomonadota</taxon>
        <taxon>Alphaproteobacteria</taxon>
        <taxon>Rhodospirillales</taxon>
        <taxon>Kiloniellaceae</taxon>
        <taxon>Kiloniella</taxon>
    </lineage>
</organism>
<dbReference type="Proteomes" id="UP000035444">
    <property type="component" value="Unassembled WGS sequence"/>
</dbReference>
<evidence type="ECO:0000313" key="1">
    <source>
        <dbReference type="EMBL" id="KLN61584.1"/>
    </source>
</evidence>
<comment type="caution">
    <text evidence="1">The sequence shown here is derived from an EMBL/GenBank/DDBJ whole genome shotgun (WGS) entry which is preliminary data.</text>
</comment>
<dbReference type="EMBL" id="LAQL01000003">
    <property type="protein sequence ID" value="KLN61584.1"/>
    <property type="molecule type" value="Genomic_DNA"/>
</dbReference>
<protein>
    <submittedName>
        <fullName evidence="1">4-oxalocrotonate tautomerase</fullName>
    </submittedName>
</protein>
<dbReference type="AlphaFoldDB" id="A0A0H2MGA6"/>
<dbReference type="STRING" id="1489064.WH96_04310"/>
<dbReference type="OrthoDB" id="1438441at2"/>
<sequence>MPITLTLTNGVISAGQEAVAISKITTSFLKHHGLEGNTVMTPNVTAHVVIVEKGHSFAGGKPIEGAWIETKTPSFALADHDVQSAFFGEATQILHDLSGGTLPKDRIWSNGVHAVDGTWNISGKALKNVEIGEAVSAG</sequence>
<name>A0A0H2MGA6_9PROT</name>
<dbReference type="RefSeq" id="WP_047762919.1">
    <property type="nucleotide sequence ID" value="NZ_LAQL01000003.1"/>
</dbReference>